<reference evidence="2 3" key="1">
    <citation type="submission" date="2020-05" db="EMBL/GenBank/DDBJ databases">
        <title>Comparative genomic analysis of denitrifying bacteria from Halomonas genus.</title>
        <authorList>
            <person name="Wang L."/>
            <person name="Shao Z."/>
        </authorList>
    </citation>
    <scope>NUCLEOTIDE SEQUENCE [LARGE SCALE GENOMIC DNA]</scope>
    <source>
        <strain evidence="2 3">A4</strain>
    </source>
</reference>
<feature type="chain" id="PRO_5046899606" evidence="1">
    <location>
        <begin position="26"/>
        <end position="224"/>
    </location>
</feature>
<proteinExistence type="predicted"/>
<dbReference type="RefSeq" id="WP_238977943.1">
    <property type="nucleotide sequence ID" value="NZ_JABFUC010000011.1"/>
</dbReference>
<gene>
    <name evidence="2" type="ORF">HOP52_13620</name>
</gene>
<dbReference type="Proteomes" id="UP000814385">
    <property type="component" value="Unassembled WGS sequence"/>
</dbReference>
<comment type="caution">
    <text evidence="2">The sequence shown here is derived from an EMBL/GenBank/DDBJ whole genome shotgun (WGS) entry which is preliminary data.</text>
</comment>
<evidence type="ECO:0000256" key="1">
    <source>
        <dbReference type="SAM" id="SignalP"/>
    </source>
</evidence>
<evidence type="ECO:0000313" key="2">
    <source>
        <dbReference type="EMBL" id="MCG6658793.1"/>
    </source>
</evidence>
<keyword evidence="1" id="KW-0732">Signal</keyword>
<dbReference type="Gene3D" id="2.60.40.420">
    <property type="entry name" value="Cupredoxins - blue copper proteins"/>
    <property type="match status" value="1"/>
</dbReference>
<dbReference type="SUPFAM" id="SSF49503">
    <property type="entry name" value="Cupredoxins"/>
    <property type="match status" value="1"/>
</dbReference>
<organism evidence="2 3">
    <name type="scientific">Billgrantia campisalis</name>
    <dbReference type="NCBI Taxonomy" id="74661"/>
    <lineage>
        <taxon>Bacteria</taxon>
        <taxon>Pseudomonadati</taxon>
        <taxon>Pseudomonadota</taxon>
        <taxon>Gammaproteobacteria</taxon>
        <taxon>Oceanospirillales</taxon>
        <taxon>Halomonadaceae</taxon>
        <taxon>Billgrantia</taxon>
    </lineage>
</organism>
<dbReference type="SUPFAM" id="SSF49464">
    <property type="entry name" value="Carboxypeptidase regulatory domain-like"/>
    <property type="match status" value="1"/>
</dbReference>
<dbReference type="EMBL" id="JABFUC010000011">
    <property type="protein sequence ID" value="MCG6658793.1"/>
    <property type="molecule type" value="Genomic_DNA"/>
</dbReference>
<sequence>MHNGKHFLGGLALLLCLFPGLPVAAAQLAVTDASSHEPLDEAVIEILHSQVVPTAGLAHQVIQRDATFHPHVSVVPIDSRVEFPNHDTTRHHVFSFSPAKVFELELYLQETPPPIHFDQPGVVVLGCNIHDHMQAFIVVSDAAAVALTGPNGQAEFPDLPPGEHRLRIWHPRLDDTHQTWWEGEISAGESLTVALDLQASLPTPQEPSALQQHFWQALQESKDE</sequence>
<evidence type="ECO:0000313" key="3">
    <source>
        <dbReference type="Proteomes" id="UP000814385"/>
    </source>
</evidence>
<feature type="signal peptide" evidence="1">
    <location>
        <begin position="1"/>
        <end position="25"/>
    </location>
</feature>
<protein>
    <submittedName>
        <fullName evidence="2">Cupredoxin</fullName>
    </submittedName>
</protein>
<accession>A0ABS9PAK3</accession>
<keyword evidence="3" id="KW-1185">Reference proteome</keyword>
<dbReference type="InterPro" id="IPR008969">
    <property type="entry name" value="CarboxyPept-like_regulatory"/>
</dbReference>
<name>A0ABS9PAK3_9GAMM</name>
<dbReference type="InterPro" id="IPR008972">
    <property type="entry name" value="Cupredoxin"/>
</dbReference>